<dbReference type="Proteomes" id="UP001333110">
    <property type="component" value="Unassembled WGS sequence"/>
</dbReference>
<protein>
    <recommendedName>
        <fullName evidence="1">Rho-GAP domain-containing protein</fullName>
    </recommendedName>
</protein>
<proteinExistence type="predicted"/>
<organism evidence="2 3">
    <name type="scientific">Mycteria americana</name>
    <name type="common">Wood stork</name>
    <dbReference type="NCBI Taxonomy" id="33587"/>
    <lineage>
        <taxon>Eukaryota</taxon>
        <taxon>Metazoa</taxon>
        <taxon>Chordata</taxon>
        <taxon>Craniata</taxon>
        <taxon>Vertebrata</taxon>
        <taxon>Euteleostomi</taxon>
        <taxon>Archelosauria</taxon>
        <taxon>Archosauria</taxon>
        <taxon>Dinosauria</taxon>
        <taxon>Saurischia</taxon>
        <taxon>Theropoda</taxon>
        <taxon>Coelurosauria</taxon>
        <taxon>Aves</taxon>
        <taxon>Neognathae</taxon>
        <taxon>Neoaves</taxon>
        <taxon>Aequornithes</taxon>
        <taxon>Ciconiiformes</taxon>
        <taxon>Ciconiidae</taxon>
        <taxon>Mycteria</taxon>
    </lineage>
</organism>
<feature type="domain" description="Rho-GAP" evidence="1">
    <location>
        <begin position="1"/>
        <end position="172"/>
    </location>
</feature>
<dbReference type="Gene3D" id="1.10.555.10">
    <property type="entry name" value="Rho GTPase activation protein"/>
    <property type="match status" value="1"/>
</dbReference>
<reference evidence="2 3" key="1">
    <citation type="journal article" date="2023" name="J. Hered.">
        <title>Chromosome-level genome of the wood stork (Mycteria americana) provides insight into avian chromosome evolution.</title>
        <authorList>
            <person name="Flamio R. Jr."/>
            <person name="Ramstad K.M."/>
        </authorList>
    </citation>
    <scope>NUCLEOTIDE SEQUENCE [LARGE SCALE GENOMIC DNA]</scope>
    <source>
        <strain evidence="2">JAX WOST 10</strain>
    </source>
</reference>
<dbReference type="PROSITE" id="PS50238">
    <property type="entry name" value="RHOGAP"/>
    <property type="match status" value="1"/>
</dbReference>
<evidence type="ECO:0000259" key="1">
    <source>
        <dbReference type="PROSITE" id="PS50238"/>
    </source>
</evidence>
<gene>
    <name evidence="2" type="ORF">QYF61_002009</name>
</gene>
<keyword evidence="3" id="KW-1185">Reference proteome</keyword>
<accession>A0AAN7NN79</accession>
<name>A0AAN7NN79_MYCAM</name>
<dbReference type="PANTHER" id="PTHR23179">
    <property type="entry name" value="T-CELL ACTIVATION RHO GTPASE ACTIVATING PROTEIN-RELATED"/>
    <property type="match status" value="1"/>
</dbReference>
<sequence>MLLESRLTGNVLGLLVDTKLNRSQQGALATKADFLRNIPAKLLQNIPAKLLSRISTLQKTSRQEKLTGLREVANKLLAASLLLLKHLLSLLYNISKNAGMIRMTASNLAICVGPNLLSLAEEPTPPLEVLVQVTGKVHCVYQPATAFQAHPSFAVQVKGLVQFLIENSEELFGEEMAGLSSTPDKELPAPVVEAETAEACQVHKLCGNMPRA</sequence>
<evidence type="ECO:0000313" key="2">
    <source>
        <dbReference type="EMBL" id="KAK4829065.1"/>
    </source>
</evidence>
<dbReference type="GO" id="GO:0007165">
    <property type="term" value="P:signal transduction"/>
    <property type="evidence" value="ECO:0007669"/>
    <property type="project" value="InterPro"/>
</dbReference>
<dbReference type="Pfam" id="PF00620">
    <property type="entry name" value="RhoGAP"/>
    <property type="match status" value="1"/>
</dbReference>
<dbReference type="GO" id="GO:0005096">
    <property type="term" value="F:GTPase activator activity"/>
    <property type="evidence" value="ECO:0007669"/>
    <property type="project" value="TreeGrafter"/>
</dbReference>
<comment type="caution">
    <text evidence="2">The sequence shown here is derived from an EMBL/GenBank/DDBJ whole genome shotgun (WGS) entry which is preliminary data.</text>
</comment>
<dbReference type="SUPFAM" id="SSF48350">
    <property type="entry name" value="GTPase activation domain, GAP"/>
    <property type="match status" value="1"/>
</dbReference>
<dbReference type="EMBL" id="JAUNZN010000001">
    <property type="protein sequence ID" value="KAK4829065.1"/>
    <property type="molecule type" value="Genomic_DNA"/>
</dbReference>
<evidence type="ECO:0000313" key="3">
    <source>
        <dbReference type="Proteomes" id="UP001333110"/>
    </source>
</evidence>
<dbReference type="InterPro" id="IPR000198">
    <property type="entry name" value="RhoGAP_dom"/>
</dbReference>
<dbReference type="AlphaFoldDB" id="A0AAN7NN79"/>
<dbReference type="PANTHER" id="PTHR23179:SF26">
    <property type="entry name" value="T-CELL ACTIVATION RHO GTPASE-ACTIVATING PROTEIN"/>
    <property type="match status" value="1"/>
</dbReference>
<dbReference type="InterPro" id="IPR008936">
    <property type="entry name" value="Rho_GTPase_activation_prot"/>
</dbReference>